<reference evidence="5" key="1">
    <citation type="submission" date="2013-10" db="EMBL/GenBank/DDBJ databases">
        <title>Genomic analysis of the causative agents of coccidiosis in chickens.</title>
        <authorList>
            <person name="Reid A.J."/>
            <person name="Blake D."/>
            <person name="Billington K."/>
            <person name="Browne H."/>
            <person name="Dunn M."/>
            <person name="Hung S."/>
            <person name="Kawahara F."/>
            <person name="Miranda-Saavedra D."/>
            <person name="Mourier T."/>
            <person name="Nagra H."/>
            <person name="Otto T.D."/>
            <person name="Rawlings N."/>
            <person name="Sanchez A."/>
            <person name="Sanders M."/>
            <person name="Subramaniam C."/>
            <person name="Tay Y."/>
            <person name="Dear P."/>
            <person name="Doerig C."/>
            <person name="Gruber A."/>
            <person name="Parkinson J."/>
            <person name="Shirley M."/>
            <person name="Wan K.L."/>
            <person name="Berriman M."/>
            <person name="Tomley F."/>
            <person name="Pain A."/>
        </authorList>
    </citation>
    <scope>NUCLEOTIDE SEQUENCE [LARGE SCALE GENOMIC DNA]</scope>
    <source>
        <strain evidence="5">Weybridge</strain>
    </source>
</reference>
<evidence type="ECO:0000256" key="4">
    <source>
        <dbReference type="SAM" id="SignalP"/>
    </source>
</evidence>
<keyword evidence="3" id="KW-1133">Transmembrane helix</keyword>
<dbReference type="Proteomes" id="UP000030763">
    <property type="component" value="Unassembled WGS sequence"/>
</dbReference>
<evidence type="ECO:0000313" key="5">
    <source>
        <dbReference type="EMBL" id="CDJ56803.1"/>
    </source>
</evidence>
<keyword evidence="6" id="KW-1185">Reference proteome</keyword>
<feature type="chain" id="PRO_5004673175" description="Transmembrane protein" evidence="4">
    <location>
        <begin position="30"/>
        <end position="901"/>
    </location>
</feature>
<accession>U6M134</accession>
<feature type="compositionally biased region" description="Low complexity" evidence="2">
    <location>
        <begin position="456"/>
        <end position="467"/>
    </location>
</feature>
<keyword evidence="4" id="KW-0732">Signal</keyword>
<dbReference type="EMBL" id="HG719119">
    <property type="protein sequence ID" value="CDJ56803.1"/>
    <property type="molecule type" value="Genomic_DNA"/>
</dbReference>
<evidence type="ECO:0000256" key="2">
    <source>
        <dbReference type="SAM" id="MobiDB-lite"/>
    </source>
</evidence>
<evidence type="ECO:0000256" key="1">
    <source>
        <dbReference type="SAM" id="Coils"/>
    </source>
</evidence>
<organism evidence="5 6">
    <name type="scientific">Eimeria maxima</name>
    <name type="common">Coccidian parasite</name>
    <dbReference type="NCBI Taxonomy" id="5804"/>
    <lineage>
        <taxon>Eukaryota</taxon>
        <taxon>Sar</taxon>
        <taxon>Alveolata</taxon>
        <taxon>Apicomplexa</taxon>
        <taxon>Conoidasida</taxon>
        <taxon>Coccidia</taxon>
        <taxon>Eucoccidiorida</taxon>
        <taxon>Eimeriorina</taxon>
        <taxon>Eimeriidae</taxon>
        <taxon>Eimeria</taxon>
    </lineage>
</organism>
<keyword evidence="1" id="KW-0175">Coiled coil</keyword>
<keyword evidence="3" id="KW-0812">Transmembrane</keyword>
<sequence length="901" mass="96518">MRRTTPSPCAVAFAATTAVLHLSLLPALAASAGGNALIGTISNSFDSLREEKPIVPAAGAAEAPLVPSAASLPLPLGRRRASAALLPLLTKTAGLVLSVTAVIFLAVSCARSRRDSLRFPPSWGIRNRSLAAGDSSCNPSGDAEDRGTPEVPGDGEGTEASEAETATATAAGADGIAAAGTAAVARRRSALEMQQRILGIGRNDMVGLTGEEMTLIQNGRERLDHIVEVMHAHETRLEEARRAMQAADRGVEDLEEVMERMHVDENAMETAIARRSTKRKEFERVEEVVKNFKASVRSRLWDTSQDMEALARYASTYEKRYMQPAGARALVAAERVLELSVPRTEPLNPTELDRTEQMISWYHRLLDVEKVRQQQQGDPRNPEPRVVELIRDAHAFSDLLSNAGLPAEGLRMCEAADAVHAALFSTGVHTHSEGTGTIVVRPKVRKSVSFGPLPQSRAASRSRSARSPQKPGQGEFIARPLVRQTIQFAGDPAQHIFDLNRRIHGGTAAPPAAGPVPSGFPAPKQALAAASATARAEPAAAARPRPVPTAAAAAALAATTKAATAAASAQAGLQPPPLPDKGMSGKEISSGSYVAEAAATMAEPGGAAAHVPGAGDVSREQAFKQTLDLLEEMMSKINLHLTNSWQELLGALPSPGEVLNWPKTEAALRRAARIVGDARKIKVHRAVRASTKTAFIDCLAKCRDAGMALMDNVDGFWAAQIQVEEERVRKGTAKLKEIAGGADPSVIPYPVDNLLPAIMQLNTDLGRAGAYSSVVDDTVSGFEYSPRRVTESLASLSRTVTESVAQMKEVGGLCAHRWIHCIHVEWQKFQNAFSSRDPTQDWEEKRQKAFREVIIKAENVAESLEKIVGSLHSVQALKEVLRQGRDKLDSPGDQKEEGEEQ</sequence>
<reference evidence="5" key="2">
    <citation type="submission" date="2013-10" db="EMBL/GenBank/DDBJ databases">
        <authorList>
            <person name="Aslett M."/>
        </authorList>
    </citation>
    <scope>NUCLEOTIDE SEQUENCE [LARGE SCALE GENOMIC DNA]</scope>
    <source>
        <strain evidence="5">Weybridge</strain>
    </source>
</reference>
<feature type="compositionally biased region" description="Basic and acidic residues" evidence="2">
    <location>
        <begin position="882"/>
        <end position="895"/>
    </location>
</feature>
<feature type="region of interest" description="Disordered" evidence="2">
    <location>
        <begin position="449"/>
        <end position="478"/>
    </location>
</feature>
<feature type="region of interest" description="Disordered" evidence="2">
    <location>
        <begin position="882"/>
        <end position="901"/>
    </location>
</feature>
<feature type="coiled-coil region" evidence="1">
    <location>
        <begin position="230"/>
        <end position="257"/>
    </location>
</feature>
<evidence type="ECO:0000256" key="3">
    <source>
        <dbReference type="SAM" id="Phobius"/>
    </source>
</evidence>
<feature type="signal peptide" evidence="4">
    <location>
        <begin position="1"/>
        <end position="29"/>
    </location>
</feature>
<evidence type="ECO:0008006" key="7">
    <source>
        <dbReference type="Google" id="ProtNLM"/>
    </source>
</evidence>
<dbReference type="AlphaFoldDB" id="U6M134"/>
<dbReference type="GeneID" id="25336391"/>
<protein>
    <recommendedName>
        <fullName evidence="7">Transmembrane protein</fullName>
    </recommendedName>
</protein>
<dbReference type="OMA" id="RATHASC"/>
<feature type="transmembrane region" description="Helical" evidence="3">
    <location>
        <begin position="88"/>
        <end position="107"/>
    </location>
</feature>
<proteinExistence type="predicted"/>
<gene>
    <name evidence="5" type="ORF">EMWEY_00024050</name>
</gene>
<evidence type="ECO:0000313" key="6">
    <source>
        <dbReference type="Proteomes" id="UP000030763"/>
    </source>
</evidence>
<dbReference type="VEuPathDB" id="ToxoDB:EMWEY_00024050"/>
<feature type="region of interest" description="Disordered" evidence="2">
    <location>
        <begin position="130"/>
        <end position="166"/>
    </location>
</feature>
<keyword evidence="3" id="KW-0472">Membrane</keyword>
<feature type="region of interest" description="Disordered" evidence="2">
    <location>
        <begin position="567"/>
        <end position="587"/>
    </location>
</feature>
<dbReference type="RefSeq" id="XP_013333453.1">
    <property type="nucleotide sequence ID" value="XM_013477999.1"/>
</dbReference>
<name>U6M134_EIMMA</name>